<keyword evidence="3" id="KW-1185">Reference proteome</keyword>
<sequence>MVSPSLVPFITQCLISLLSVLITNFILPHRSNSIATTSLGTAILGVIIYTTSRFSNLTELRLSPTSSAFLSAVLLSLHDTIPYLLKVMVFLTNEPYALDSSQASFIHFLLAYLVLDDLDFYQKYALHLSKKRERNGGAQRQEVEGQEETIEEEGRMWCISWFLMIFHANTDPSFQHSRDPLAYHCGPLAVGETPVMDRFDERIGGSKCRDDVNGRGSLEKNGRGKTVARLLCRNSIVRRMGFLAMYYGMQVLVMYFIKAGTNPPSGGCKESIWEILVGVGVLFDTPNLWTWWVEVLLLRVVRMGSCVVVWKGIDAWRAVRRRRGPKIVQGRLEGWCKDGRWME</sequence>
<feature type="transmembrane region" description="Helical" evidence="1">
    <location>
        <begin position="240"/>
        <end position="257"/>
    </location>
</feature>
<keyword evidence="1" id="KW-0812">Transmembrane</keyword>
<dbReference type="EMBL" id="ML978071">
    <property type="protein sequence ID" value="KAF2013443.1"/>
    <property type="molecule type" value="Genomic_DNA"/>
</dbReference>
<dbReference type="RefSeq" id="XP_033381782.1">
    <property type="nucleotide sequence ID" value="XM_033533271.1"/>
</dbReference>
<reference evidence="2" key="1">
    <citation type="journal article" date="2020" name="Stud. Mycol.">
        <title>101 Dothideomycetes genomes: a test case for predicting lifestyles and emergence of pathogens.</title>
        <authorList>
            <person name="Haridas S."/>
            <person name="Albert R."/>
            <person name="Binder M."/>
            <person name="Bloem J."/>
            <person name="Labutti K."/>
            <person name="Salamov A."/>
            <person name="Andreopoulos B."/>
            <person name="Baker S."/>
            <person name="Barry K."/>
            <person name="Bills G."/>
            <person name="Bluhm B."/>
            <person name="Cannon C."/>
            <person name="Castanera R."/>
            <person name="Culley D."/>
            <person name="Daum C."/>
            <person name="Ezra D."/>
            <person name="Gonzalez J."/>
            <person name="Henrissat B."/>
            <person name="Kuo A."/>
            <person name="Liang C."/>
            <person name="Lipzen A."/>
            <person name="Lutzoni F."/>
            <person name="Magnuson J."/>
            <person name="Mondo S."/>
            <person name="Nolan M."/>
            <person name="Ohm R."/>
            <person name="Pangilinan J."/>
            <person name="Park H.-J."/>
            <person name="Ramirez L."/>
            <person name="Alfaro M."/>
            <person name="Sun H."/>
            <person name="Tritt A."/>
            <person name="Yoshinaga Y."/>
            <person name="Zwiers L.-H."/>
            <person name="Turgeon B."/>
            <person name="Goodwin S."/>
            <person name="Spatafora J."/>
            <person name="Crous P."/>
            <person name="Grigoriev I."/>
        </authorList>
    </citation>
    <scope>NUCLEOTIDE SEQUENCE</scope>
    <source>
        <strain evidence="2">CBS 175.79</strain>
    </source>
</reference>
<dbReference type="GeneID" id="54290668"/>
<dbReference type="AlphaFoldDB" id="A0A6A5XKG5"/>
<organism evidence="2 3">
    <name type="scientific">Aaosphaeria arxii CBS 175.79</name>
    <dbReference type="NCBI Taxonomy" id="1450172"/>
    <lineage>
        <taxon>Eukaryota</taxon>
        <taxon>Fungi</taxon>
        <taxon>Dikarya</taxon>
        <taxon>Ascomycota</taxon>
        <taxon>Pezizomycotina</taxon>
        <taxon>Dothideomycetes</taxon>
        <taxon>Pleosporomycetidae</taxon>
        <taxon>Pleosporales</taxon>
        <taxon>Pleosporales incertae sedis</taxon>
        <taxon>Aaosphaeria</taxon>
    </lineage>
</organism>
<gene>
    <name evidence="2" type="ORF">BU24DRAFT_483182</name>
</gene>
<feature type="transmembrane region" description="Helical" evidence="1">
    <location>
        <begin position="289"/>
        <end position="313"/>
    </location>
</feature>
<evidence type="ECO:0000313" key="2">
    <source>
        <dbReference type="EMBL" id="KAF2013443.1"/>
    </source>
</evidence>
<accession>A0A6A5XKG5</accession>
<feature type="transmembrane region" description="Helical" evidence="1">
    <location>
        <begin position="6"/>
        <end position="27"/>
    </location>
</feature>
<protein>
    <submittedName>
        <fullName evidence="2">Uncharacterized protein</fullName>
    </submittedName>
</protein>
<name>A0A6A5XKG5_9PLEO</name>
<dbReference type="Proteomes" id="UP000799778">
    <property type="component" value="Unassembled WGS sequence"/>
</dbReference>
<evidence type="ECO:0000256" key="1">
    <source>
        <dbReference type="SAM" id="Phobius"/>
    </source>
</evidence>
<keyword evidence="1" id="KW-1133">Transmembrane helix</keyword>
<keyword evidence="1" id="KW-0472">Membrane</keyword>
<proteinExistence type="predicted"/>
<evidence type="ECO:0000313" key="3">
    <source>
        <dbReference type="Proteomes" id="UP000799778"/>
    </source>
</evidence>